<reference evidence="2 3" key="1">
    <citation type="submission" date="2024-06" db="EMBL/GenBank/DDBJ databases">
        <authorList>
            <person name="Kim D.-U."/>
        </authorList>
    </citation>
    <scope>NUCLEOTIDE SEQUENCE [LARGE SCALE GENOMIC DNA]</scope>
    <source>
        <strain evidence="2 3">KACC15460</strain>
    </source>
</reference>
<dbReference type="InterPro" id="IPR047801">
    <property type="entry name" value="Peptidase_C45"/>
</dbReference>
<proteinExistence type="predicted"/>
<name>A0ABV2DF39_9HYPH</name>
<dbReference type="Gene3D" id="1.10.10.2120">
    <property type="match status" value="1"/>
</dbReference>
<comment type="caution">
    <text evidence="2">The sequence shown here is derived from an EMBL/GenBank/DDBJ whole genome shotgun (WGS) entry which is preliminary data.</text>
</comment>
<dbReference type="PANTHER" id="PTHR34180">
    <property type="entry name" value="PEPTIDASE C45"/>
    <property type="match status" value="1"/>
</dbReference>
<dbReference type="PANTHER" id="PTHR34180:SF1">
    <property type="entry name" value="BETA-ALANYL-DOPAMINE_CARCININE HYDROLASE"/>
    <property type="match status" value="1"/>
</dbReference>
<keyword evidence="3" id="KW-1185">Reference proteome</keyword>
<dbReference type="EMBL" id="JBEWSZ010000001">
    <property type="protein sequence ID" value="MET2828073.1"/>
    <property type="molecule type" value="Genomic_DNA"/>
</dbReference>
<dbReference type="NCBIfam" id="NF040521">
    <property type="entry name" value="C45_proenzyme"/>
    <property type="match status" value="1"/>
</dbReference>
<organism evidence="2 3">
    <name type="scientific">Mesorhizobium shangrilense</name>
    <dbReference type="NCBI Taxonomy" id="460060"/>
    <lineage>
        <taxon>Bacteria</taxon>
        <taxon>Pseudomonadati</taxon>
        <taxon>Pseudomonadota</taxon>
        <taxon>Alphaproteobacteria</taxon>
        <taxon>Hyphomicrobiales</taxon>
        <taxon>Phyllobacteriaceae</taxon>
        <taxon>Mesorhizobium</taxon>
    </lineage>
</organism>
<dbReference type="Gene3D" id="3.60.60.10">
    <property type="entry name" value="Penicillin V Acylase, Chain A"/>
    <property type="match status" value="1"/>
</dbReference>
<accession>A0ABV2DF39</accession>
<dbReference type="Proteomes" id="UP001548832">
    <property type="component" value="Unassembled WGS sequence"/>
</dbReference>
<dbReference type="Pfam" id="PF03417">
    <property type="entry name" value="AAT"/>
    <property type="match status" value="1"/>
</dbReference>
<feature type="domain" description="Peptidase C45 hydrolase" evidence="1">
    <location>
        <begin position="128"/>
        <end position="350"/>
    </location>
</feature>
<protein>
    <submittedName>
        <fullName evidence="2">C45 family peptidase</fullName>
    </submittedName>
</protein>
<dbReference type="RefSeq" id="WP_354460074.1">
    <property type="nucleotide sequence ID" value="NZ_JBEWSZ010000001.1"/>
</dbReference>
<dbReference type="InterPro" id="IPR047794">
    <property type="entry name" value="C45_proenzyme-like"/>
</dbReference>
<dbReference type="InterPro" id="IPR005079">
    <property type="entry name" value="Peptidase_C45_hydrolase"/>
</dbReference>
<sequence length="383" mass="41958">MTTCQPFPLVDVSGTPNERGKAYGEQAHDRIHASVALYAAQLGRFGFGQKDIERFSGIFLPRLRQWAPDLVKEMEGIASGADVGLSSILLVNARTEILQLAKREKGISDDEPDGCTGAVILPEATKAGRLIHGQNWDWRAECAGTSIVLRVRRTDGPDLLTFTEAGGLARSGFNAVGIGITANYLESDRDYRDIGIPLPFIRRRALEARHFAHAIKVVATTPKSCSNNMILSTAEGFAVDFECAPDEAFPIYPDKEMIVHANHWQSPVALSKLRETGLGDVPDSLYRDYRVRRHLAARHGDITVDDLKQALFDDFAAPLSVCRPANRKEGGNLSATVAMIIFEPASGIMEVAPLPAENRDFTRYELTMDETVVGNAEKALPAR</sequence>
<evidence type="ECO:0000313" key="3">
    <source>
        <dbReference type="Proteomes" id="UP001548832"/>
    </source>
</evidence>
<evidence type="ECO:0000259" key="1">
    <source>
        <dbReference type="Pfam" id="PF03417"/>
    </source>
</evidence>
<gene>
    <name evidence="2" type="ORF">ABVQ20_13900</name>
</gene>
<evidence type="ECO:0000313" key="2">
    <source>
        <dbReference type="EMBL" id="MET2828073.1"/>
    </source>
</evidence>